<dbReference type="GO" id="GO:0051539">
    <property type="term" value="F:4 iron, 4 sulfur cluster binding"/>
    <property type="evidence" value="ECO:0007669"/>
    <property type="project" value="UniProtKB-KW"/>
</dbReference>
<evidence type="ECO:0000313" key="9">
    <source>
        <dbReference type="EMBL" id="EFK96696.1"/>
    </source>
</evidence>
<dbReference type="PROSITE" id="PS51918">
    <property type="entry name" value="RADICAL_SAM"/>
    <property type="match status" value="1"/>
</dbReference>
<dbReference type="InterPro" id="IPR058240">
    <property type="entry name" value="rSAM_sf"/>
</dbReference>
<dbReference type="PANTHER" id="PTHR42836">
    <property type="entry name" value="7-CARBOXY-7-DEAZAGUANINE SYNTHASE"/>
    <property type="match status" value="1"/>
</dbReference>
<feature type="domain" description="Radical SAM core" evidence="8">
    <location>
        <begin position="25"/>
        <end position="237"/>
    </location>
</feature>
<sequence length="237" mass="26670">MLDLIHRQKAFITEIFSSIQGEGIFLGAKQIFVRFRDCNLSCAYCDEKRDGPSKEFTPLELISEIKFLELSQGPHHSVSLTGGEPLLYSDYLKTLLKSLKKENLKGYLETNGTLPDKLDEVIDLVDIIAMDIKLPSSTGHKAYWKEHLAFLKIAVRKKVFVKAIVTPKTKMSDIRDAALLVSKVDRNIPFILQPVTAIAPGKDINKDVLLKFAEVGARNRLENVRVIPQVHKMLGVK</sequence>
<evidence type="ECO:0000256" key="1">
    <source>
        <dbReference type="ARBA" id="ARBA00022485"/>
    </source>
</evidence>
<dbReference type="CDD" id="cd01335">
    <property type="entry name" value="Radical_SAM"/>
    <property type="match status" value="1"/>
</dbReference>
<keyword evidence="5" id="KW-0408">Iron</keyword>
<dbReference type="SUPFAM" id="SSF102114">
    <property type="entry name" value="Radical SAM enzymes"/>
    <property type="match status" value="1"/>
</dbReference>
<dbReference type="PANTHER" id="PTHR42836:SF1">
    <property type="entry name" value="7-CARBOXY-7-DEAZAGUANINE SYNTHASE"/>
    <property type="match status" value="1"/>
</dbReference>
<name>D9PIC0_9ZZZZ</name>
<evidence type="ECO:0000256" key="5">
    <source>
        <dbReference type="ARBA" id="ARBA00023004"/>
    </source>
</evidence>
<evidence type="ECO:0000256" key="7">
    <source>
        <dbReference type="ARBA" id="ARBA00023239"/>
    </source>
</evidence>
<comment type="caution">
    <text evidence="9">The sequence shown here is derived from an EMBL/GenBank/DDBJ whole genome shotgun (WGS) entry which is preliminary data.</text>
</comment>
<dbReference type="EMBL" id="ADZX01000423">
    <property type="protein sequence ID" value="EFK96696.1"/>
    <property type="molecule type" value="Genomic_DNA"/>
</dbReference>
<dbReference type="GO" id="GO:0016829">
    <property type="term" value="F:lyase activity"/>
    <property type="evidence" value="ECO:0007669"/>
    <property type="project" value="UniProtKB-KW"/>
</dbReference>
<evidence type="ECO:0000256" key="4">
    <source>
        <dbReference type="ARBA" id="ARBA00022842"/>
    </source>
</evidence>
<evidence type="ECO:0000256" key="6">
    <source>
        <dbReference type="ARBA" id="ARBA00023014"/>
    </source>
</evidence>
<evidence type="ECO:0000256" key="3">
    <source>
        <dbReference type="ARBA" id="ARBA00022723"/>
    </source>
</evidence>
<dbReference type="SFLD" id="SFLDS00029">
    <property type="entry name" value="Radical_SAM"/>
    <property type="match status" value="1"/>
</dbReference>
<dbReference type="InterPro" id="IPR024924">
    <property type="entry name" value="7-CO-7-deazaguanine_synth-like"/>
</dbReference>
<keyword evidence="2" id="KW-0949">S-adenosyl-L-methionine</keyword>
<evidence type="ECO:0000256" key="2">
    <source>
        <dbReference type="ARBA" id="ARBA00022691"/>
    </source>
</evidence>
<keyword evidence="6" id="KW-0411">Iron-sulfur</keyword>
<dbReference type="AlphaFoldDB" id="D9PIC0"/>
<reference evidence="9" key="2">
    <citation type="journal article" date="2011" name="Microb. Ecol.">
        <title>Taxonomic and Functional Metagenomic Profiling of the Microbial Community in the Anoxic Sediment of a Sub-saline Shallow Lake (Laguna de Carrizo, Central Spain).</title>
        <authorList>
            <person name="Ferrer M."/>
            <person name="Guazzaroni M.E."/>
            <person name="Richter M."/>
            <person name="Garcia-Salamanca A."/>
            <person name="Yarza P."/>
            <person name="Suarez-Suarez A."/>
            <person name="Solano J."/>
            <person name="Alcaide M."/>
            <person name="van Dillewijn P."/>
            <person name="Molina-Henares M.A."/>
            <person name="Lopez-Cortes N."/>
            <person name="Al-Ramahi Y."/>
            <person name="Guerrero C."/>
            <person name="Acosta A."/>
            <person name="de Eugenio L.I."/>
            <person name="Martinez V."/>
            <person name="Marques S."/>
            <person name="Rojo F."/>
            <person name="Santero E."/>
            <person name="Genilloud O."/>
            <person name="Perez-Perez J."/>
            <person name="Rossello-Mora R."/>
            <person name="Ramos J.L."/>
        </authorList>
    </citation>
    <scope>NUCLEOTIDE SEQUENCE</scope>
</reference>
<keyword evidence="3" id="KW-0479">Metal-binding</keyword>
<protein>
    <submittedName>
        <fullName evidence="9">Organic radical activating enzyme</fullName>
    </submittedName>
</protein>
<gene>
    <name evidence="9" type="ORF">LDC_1276</name>
</gene>
<dbReference type="InterPro" id="IPR013785">
    <property type="entry name" value="Aldolase_TIM"/>
</dbReference>
<keyword evidence="7" id="KW-0456">Lyase</keyword>
<dbReference type="GO" id="GO:0046872">
    <property type="term" value="F:metal ion binding"/>
    <property type="evidence" value="ECO:0007669"/>
    <property type="project" value="UniProtKB-KW"/>
</dbReference>
<dbReference type="PIRSF" id="PIRSF000370">
    <property type="entry name" value="QueE"/>
    <property type="match status" value="1"/>
</dbReference>
<keyword evidence="1" id="KW-0004">4Fe-4S</keyword>
<dbReference type="Gene3D" id="3.20.20.70">
    <property type="entry name" value="Aldolase class I"/>
    <property type="match status" value="1"/>
</dbReference>
<dbReference type="HAMAP" id="MF_00917">
    <property type="entry name" value="QueE"/>
    <property type="match status" value="1"/>
</dbReference>
<dbReference type="InterPro" id="IPR007197">
    <property type="entry name" value="rSAM"/>
</dbReference>
<keyword evidence="4" id="KW-0460">Magnesium</keyword>
<accession>D9PIC0</accession>
<organism evidence="9">
    <name type="scientific">sediment metagenome</name>
    <dbReference type="NCBI Taxonomy" id="749907"/>
    <lineage>
        <taxon>unclassified sequences</taxon>
        <taxon>metagenomes</taxon>
        <taxon>ecological metagenomes</taxon>
    </lineage>
</organism>
<evidence type="ECO:0000259" key="8">
    <source>
        <dbReference type="PROSITE" id="PS51918"/>
    </source>
</evidence>
<reference evidence="9" key="1">
    <citation type="submission" date="2010-07" db="EMBL/GenBank/DDBJ databases">
        <authorList>
            <consortium name="CONSOLIDER consortium CSD2007-00005"/>
            <person name="Guazzaroni M.-E."/>
            <person name="Richter M."/>
            <person name="Garcia-Salamanca A."/>
            <person name="Yarza P."/>
            <person name="Ferrer M."/>
        </authorList>
    </citation>
    <scope>NUCLEOTIDE SEQUENCE</scope>
</reference>
<proteinExistence type="inferred from homology"/>
<dbReference type="Pfam" id="PF04055">
    <property type="entry name" value="Radical_SAM"/>
    <property type="match status" value="1"/>
</dbReference>